<feature type="chain" id="PRO_5003157084" evidence="1">
    <location>
        <begin position="20"/>
        <end position="288"/>
    </location>
</feature>
<accession>E2AB43</accession>
<dbReference type="EMBL" id="GL438234">
    <property type="protein sequence ID" value="EFN69319.1"/>
    <property type="molecule type" value="Genomic_DNA"/>
</dbReference>
<dbReference type="Proteomes" id="UP000000311">
    <property type="component" value="Unassembled WGS sequence"/>
</dbReference>
<evidence type="ECO:0000313" key="2">
    <source>
        <dbReference type="EMBL" id="EFN69319.1"/>
    </source>
</evidence>
<protein>
    <submittedName>
        <fullName evidence="2">Uncharacterized protein</fullName>
    </submittedName>
</protein>
<sequence>MVAAITSSAGLLFVQLATPLRVAHYLTKHQLRRGNGFSITRTYTEQAGATPRPGPLTPRFLQNAVISTLREEPFRCTYTNNYACQTPGSTTVSQVEPCSLYRVLNELVLERFTARILDRVNSTFIADLYMFVLFAREKATKTCTLFSAINGDSLPELPNMVRLISLLNRSPAEPWTERYATTYFDNRKREGRIADVGSAYDRLHDVTPFDPSKPRCDRTKPSLIWAEIHEENKRHAVPMTANHWYSRPNRIQIDYPDMRFARSSKTRDFYSRNTIPDLTPDRMKRNAP</sequence>
<name>E2AB43_CAMFO</name>
<dbReference type="Pfam" id="PF15074">
    <property type="entry name" value="CFAP90"/>
    <property type="match status" value="1"/>
</dbReference>
<keyword evidence="3" id="KW-1185">Reference proteome</keyword>
<proteinExistence type="predicted"/>
<feature type="signal peptide" evidence="1">
    <location>
        <begin position="1"/>
        <end position="19"/>
    </location>
</feature>
<keyword evidence="1" id="KW-0732">Signal</keyword>
<gene>
    <name evidence="2" type="ORF">EAG_01059</name>
</gene>
<dbReference type="AlphaFoldDB" id="E2AB43"/>
<dbReference type="InParanoid" id="E2AB43"/>
<organism evidence="3">
    <name type="scientific">Camponotus floridanus</name>
    <name type="common">Florida carpenter ant</name>
    <dbReference type="NCBI Taxonomy" id="104421"/>
    <lineage>
        <taxon>Eukaryota</taxon>
        <taxon>Metazoa</taxon>
        <taxon>Ecdysozoa</taxon>
        <taxon>Arthropoda</taxon>
        <taxon>Hexapoda</taxon>
        <taxon>Insecta</taxon>
        <taxon>Pterygota</taxon>
        <taxon>Neoptera</taxon>
        <taxon>Endopterygota</taxon>
        <taxon>Hymenoptera</taxon>
        <taxon>Apocrita</taxon>
        <taxon>Aculeata</taxon>
        <taxon>Formicoidea</taxon>
        <taxon>Formicidae</taxon>
        <taxon>Formicinae</taxon>
        <taxon>Camponotus</taxon>
    </lineage>
</organism>
<reference evidence="2 3" key="1">
    <citation type="journal article" date="2010" name="Science">
        <title>Genomic comparison of the ants Camponotus floridanus and Harpegnathos saltator.</title>
        <authorList>
            <person name="Bonasio R."/>
            <person name="Zhang G."/>
            <person name="Ye C."/>
            <person name="Mutti N.S."/>
            <person name="Fang X."/>
            <person name="Qin N."/>
            <person name="Donahue G."/>
            <person name="Yang P."/>
            <person name="Li Q."/>
            <person name="Li C."/>
            <person name="Zhang P."/>
            <person name="Huang Z."/>
            <person name="Berger S.L."/>
            <person name="Reinberg D."/>
            <person name="Wang J."/>
            <person name="Liebig J."/>
        </authorList>
    </citation>
    <scope>NUCLEOTIDE SEQUENCE [LARGE SCALE GENOMIC DNA]</scope>
    <source>
        <strain evidence="3">C129</strain>
    </source>
</reference>
<evidence type="ECO:0000313" key="3">
    <source>
        <dbReference type="Proteomes" id="UP000000311"/>
    </source>
</evidence>
<evidence type="ECO:0000256" key="1">
    <source>
        <dbReference type="SAM" id="SignalP"/>
    </source>
</evidence>
<dbReference type="InterPro" id="IPR027901">
    <property type="entry name" value="CFAP90"/>
</dbReference>